<dbReference type="EMBL" id="CP102845">
    <property type="protein sequence ID" value="UVF18833.1"/>
    <property type="molecule type" value="Genomic_DNA"/>
</dbReference>
<feature type="domain" description="Peptidase C51" evidence="2">
    <location>
        <begin position="135"/>
        <end position="214"/>
    </location>
</feature>
<dbReference type="Gene3D" id="3.90.1720.10">
    <property type="entry name" value="endopeptidase domain like (from Nostoc punctiforme)"/>
    <property type="match status" value="1"/>
</dbReference>
<dbReference type="RefSeq" id="WP_173947213.1">
    <property type="nucleotide sequence ID" value="NZ_CP102845.1"/>
</dbReference>
<evidence type="ECO:0000256" key="1">
    <source>
        <dbReference type="SAM" id="SignalP"/>
    </source>
</evidence>
<dbReference type="Proteomes" id="UP001017257">
    <property type="component" value="Chromosome"/>
</dbReference>
<keyword evidence="1" id="KW-0732">Signal</keyword>
<accession>A0ABY5RPC9</accession>
<keyword evidence="4" id="KW-1185">Reference proteome</keyword>
<feature type="signal peptide" evidence="1">
    <location>
        <begin position="1"/>
        <end position="25"/>
    </location>
</feature>
<feature type="chain" id="PRO_5046525826" evidence="1">
    <location>
        <begin position="26"/>
        <end position="244"/>
    </location>
</feature>
<name>A0ABY5RPC9_9HYPH</name>
<dbReference type="InterPro" id="IPR007921">
    <property type="entry name" value="CHAP_dom"/>
</dbReference>
<evidence type="ECO:0000313" key="4">
    <source>
        <dbReference type="Proteomes" id="UP001017257"/>
    </source>
</evidence>
<protein>
    <submittedName>
        <fullName evidence="3">CHAP domain-containing protein</fullName>
    </submittedName>
</protein>
<reference evidence="3" key="1">
    <citation type="submission" date="2022-08" db="EMBL/GenBank/DDBJ databases">
        <title>Microvirga terrae sp. nov., isolated from soil.</title>
        <authorList>
            <person name="Kim K.H."/>
            <person name="Seo Y.L."/>
            <person name="Kim J.M."/>
            <person name="Lee J.K."/>
            <person name="Han D.M."/>
            <person name="Jeon C.O."/>
        </authorList>
    </citation>
    <scope>NUCLEOTIDE SEQUENCE</scope>
    <source>
        <strain evidence="3">R24</strain>
    </source>
</reference>
<organism evidence="3 4">
    <name type="scientific">Microvirga terrae</name>
    <dbReference type="NCBI Taxonomy" id="2740529"/>
    <lineage>
        <taxon>Bacteria</taxon>
        <taxon>Pseudomonadati</taxon>
        <taxon>Pseudomonadota</taxon>
        <taxon>Alphaproteobacteria</taxon>
        <taxon>Hyphomicrobiales</taxon>
        <taxon>Methylobacteriaceae</taxon>
        <taxon>Microvirga</taxon>
    </lineage>
</organism>
<sequence>MISRRSTLGLIASAPLLPVTSLSYAQGDDIGTIGEQIRLWRDDPANSSFFEVPAPGEAKGTLILAPEDPRVIEAARLLAGLPRNRPPIEIARSMLKALPENSRMEWPRDTPGAKRPANPIIVAFFAATQTIPFSGDQTAWCSAFACWTMQRAGLDHPRSAGSRSFRSWGQKTNDPQVGDIVVYQNKSDPVFGHVAFFDGFADANKTKVWLIGGNQSDQLNRDDWAIETNSLKLHSFRTGPGLRT</sequence>
<dbReference type="InterPro" id="IPR038765">
    <property type="entry name" value="Papain-like_cys_pep_sf"/>
</dbReference>
<proteinExistence type="predicted"/>
<dbReference type="Pfam" id="PF05257">
    <property type="entry name" value="CHAP"/>
    <property type="match status" value="1"/>
</dbReference>
<dbReference type="SUPFAM" id="SSF54001">
    <property type="entry name" value="Cysteine proteinases"/>
    <property type="match status" value="1"/>
</dbReference>
<evidence type="ECO:0000259" key="2">
    <source>
        <dbReference type="Pfam" id="PF05257"/>
    </source>
</evidence>
<evidence type="ECO:0000313" key="3">
    <source>
        <dbReference type="EMBL" id="UVF18833.1"/>
    </source>
</evidence>
<gene>
    <name evidence="3" type="ORF">HPT29_020485</name>
</gene>